<sequence>MSYYTSDSTLRFFLDTLFIFPPYLTSTSIHKITDTFPAWPQIIAGSRIDINTLTIAWKSNHP</sequence>
<protein>
    <submittedName>
        <fullName evidence="1">Wound-responsive family protein</fullName>
    </submittedName>
</protein>
<accession>A0A2P2JBA7</accession>
<proteinExistence type="predicted"/>
<dbReference type="EMBL" id="GGEC01010259">
    <property type="protein sequence ID" value="MBW90742.1"/>
    <property type="molecule type" value="Transcribed_RNA"/>
</dbReference>
<reference evidence="1" key="1">
    <citation type="submission" date="2018-02" db="EMBL/GenBank/DDBJ databases">
        <title>Rhizophora mucronata_Transcriptome.</title>
        <authorList>
            <person name="Meera S.P."/>
            <person name="Sreeshan A."/>
            <person name="Augustine A."/>
        </authorList>
    </citation>
    <scope>NUCLEOTIDE SEQUENCE</scope>
    <source>
        <tissue evidence="1">Leaf</tissue>
    </source>
</reference>
<name>A0A2P2JBA7_RHIMU</name>
<dbReference type="AlphaFoldDB" id="A0A2P2JBA7"/>
<organism evidence="1">
    <name type="scientific">Rhizophora mucronata</name>
    <name type="common">Asiatic mangrove</name>
    <dbReference type="NCBI Taxonomy" id="61149"/>
    <lineage>
        <taxon>Eukaryota</taxon>
        <taxon>Viridiplantae</taxon>
        <taxon>Streptophyta</taxon>
        <taxon>Embryophyta</taxon>
        <taxon>Tracheophyta</taxon>
        <taxon>Spermatophyta</taxon>
        <taxon>Magnoliopsida</taxon>
        <taxon>eudicotyledons</taxon>
        <taxon>Gunneridae</taxon>
        <taxon>Pentapetalae</taxon>
        <taxon>rosids</taxon>
        <taxon>fabids</taxon>
        <taxon>Malpighiales</taxon>
        <taxon>Rhizophoraceae</taxon>
        <taxon>Rhizophora</taxon>
    </lineage>
</organism>
<evidence type="ECO:0000313" key="1">
    <source>
        <dbReference type="EMBL" id="MBW90742.1"/>
    </source>
</evidence>